<feature type="transmembrane region" description="Helical" evidence="1">
    <location>
        <begin position="59"/>
        <end position="77"/>
    </location>
</feature>
<sequence>MADNRGLKLADGEVVLADTTSSLSSLIFPLLELLVITGVCWMAVGWMDANGIDAIARNLVVLVWAITGLTRFVWPLAVSRRRRFIITDRRVLARSRRGSVDSIPLGQIHSARRDQGGISMAVYGFERPLYFPEVGRSRKVEKILNARLADYSRWA</sequence>
<organism evidence="2 3">
    <name type="scientific">Corynebacterium qintianiae</name>
    <dbReference type="NCBI Taxonomy" id="2709392"/>
    <lineage>
        <taxon>Bacteria</taxon>
        <taxon>Bacillati</taxon>
        <taxon>Actinomycetota</taxon>
        <taxon>Actinomycetes</taxon>
        <taxon>Mycobacteriales</taxon>
        <taxon>Corynebacteriaceae</taxon>
        <taxon>Corynebacterium</taxon>
    </lineage>
</organism>
<reference evidence="2 3" key="1">
    <citation type="submission" date="2020-11" db="EMBL/GenBank/DDBJ databases">
        <title>Corynebacterium sp. MC1420.</title>
        <authorList>
            <person name="Zhou J."/>
        </authorList>
    </citation>
    <scope>NUCLEOTIDE SEQUENCE [LARGE SCALE GENOMIC DNA]</scope>
    <source>
        <strain evidence="2 3">MC1420</strain>
    </source>
</reference>
<evidence type="ECO:0000256" key="1">
    <source>
        <dbReference type="SAM" id="Phobius"/>
    </source>
</evidence>
<keyword evidence="3" id="KW-1185">Reference proteome</keyword>
<evidence type="ECO:0008006" key="4">
    <source>
        <dbReference type="Google" id="ProtNLM"/>
    </source>
</evidence>
<dbReference type="EMBL" id="CP064955">
    <property type="protein sequence ID" value="QPK83682.1"/>
    <property type="molecule type" value="Genomic_DNA"/>
</dbReference>
<evidence type="ECO:0000313" key="2">
    <source>
        <dbReference type="EMBL" id="QPK83682.1"/>
    </source>
</evidence>
<gene>
    <name evidence="2" type="ORF">G7Y29_02420</name>
</gene>
<proteinExistence type="predicted"/>
<keyword evidence="1" id="KW-1133">Transmembrane helix</keyword>
<protein>
    <recommendedName>
        <fullName evidence="4">PH domain-containing protein</fullName>
    </recommendedName>
</protein>
<dbReference type="KEGG" id="cqn:G7Y29_02420"/>
<feature type="transmembrane region" description="Helical" evidence="1">
    <location>
        <begin position="26"/>
        <end position="47"/>
    </location>
</feature>
<keyword evidence="1" id="KW-0472">Membrane</keyword>
<name>A0A7T0PG49_9CORY</name>
<dbReference type="Proteomes" id="UP000594586">
    <property type="component" value="Chromosome"/>
</dbReference>
<keyword evidence="1" id="KW-0812">Transmembrane</keyword>
<evidence type="ECO:0000313" key="3">
    <source>
        <dbReference type="Proteomes" id="UP000594586"/>
    </source>
</evidence>
<dbReference type="AlphaFoldDB" id="A0A7T0PG49"/>
<accession>A0A7T0PG49</accession>
<dbReference type="RefSeq" id="WP_165004918.1">
    <property type="nucleotide sequence ID" value="NZ_CP064955.1"/>
</dbReference>